<evidence type="ECO:0008006" key="4">
    <source>
        <dbReference type="Google" id="ProtNLM"/>
    </source>
</evidence>
<dbReference type="Proteomes" id="UP000230914">
    <property type="component" value="Unassembled WGS sequence"/>
</dbReference>
<gene>
    <name evidence="2" type="ORF">CSA55_01535</name>
</gene>
<comment type="caution">
    <text evidence="2">The sequence shown here is derived from an EMBL/GenBank/DDBJ whole genome shotgun (WGS) entry which is preliminary data.</text>
</comment>
<dbReference type="AlphaFoldDB" id="A0A2G6KE68"/>
<dbReference type="Pfam" id="PF11307">
    <property type="entry name" value="DUF3109"/>
    <property type="match status" value="1"/>
</dbReference>
<accession>A0A2G6KE68</accession>
<dbReference type="InterPro" id="IPR021458">
    <property type="entry name" value="Rv0495c"/>
</dbReference>
<reference evidence="2 3" key="1">
    <citation type="submission" date="2017-10" db="EMBL/GenBank/DDBJ databases">
        <title>Novel microbial diversity and functional potential in the marine mammal oral microbiome.</title>
        <authorList>
            <person name="Dudek N.K."/>
            <person name="Sun C.L."/>
            <person name="Burstein D."/>
            <person name="Kantor R.S."/>
            <person name="Aliaga Goltsman D.S."/>
            <person name="Bik E.M."/>
            <person name="Thomas B.C."/>
            <person name="Banfield J.F."/>
            <person name="Relman D.A."/>
        </authorList>
    </citation>
    <scope>NUCLEOTIDE SEQUENCE [LARGE SCALE GENOMIC DNA]</scope>
    <source>
        <strain evidence="2">DOLJORAL78_61_10</strain>
    </source>
</reference>
<dbReference type="EMBL" id="PDSL01000023">
    <property type="protein sequence ID" value="PIE33973.1"/>
    <property type="molecule type" value="Genomic_DNA"/>
</dbReference>
<sequence length="239" mass="27028">MSLQDAHEWISFDDPTEDRTWMIDATYLRSHHRCIFGQGCQGVLDRPAAELAQGCCSYGAHFVDHDDVQTVVSAFVRLAPHLMQFYDDAVAEGFLAPGDDDDDTATRLVDDACIFLNRPDFDGPSGCALHRGALEHGERPLDWKPNVCWQIPIRLDHFTDDNGHVVSRLREWARRDWGDGGHEFSWWCTEAPDAFDGAEPVYRAERDVIVEMVGSEIYDLIVDALERPVPVAHPTVRVH</sequence>
<protein>
    <recommendedName>
        <fullName evidence="4">DUF3109 family protein</fullName>
    </recommendedName>
</protein>
<name>A0A2G6KE68_9ACTN</name>
<evidence type="ECO:0000313" key="3">
    <source>
        <dbReference type="Proteomes" id="UP000230914"/>
    </source>
</evidence>
<evidence type="ECO:0000256" key="1">
    <source>
        <dbReference type="ARBA" id="ARBA00093770"/>
    </source>
</evidence>
<comment type="similarity">
    <text evidence="1">Belongs to the Rv0495c family.</text>
</comment>
<evidence type="ECO:0000313" key="2">
    <source>
        <dbReference type="EMBL" id="PIE33973.1"/>
    </source>
</evidence>
<organism evidence="2 3">
    <name type="scientific">Ilumatobacter coccineus</name>
    <dbReference type="NCBI Taxonomy" id="467094"/>
    <lineage>
        <taxon>Bacteria</taxon>
        <taxon>Bacillati</taxon>
        <taxon>Actinomycetota</taxon>
        <taxon>Acidimicrobiia</taxon>
        <taxon>Acidimicrobiales</taxon>
        <taxon>Ilumatobacteraceae</taxon>
        <taxon>Ilumatobacter</taxon>
    </lineage>
</organism>
<proteinExistence type="inferred from homology"/>